<reference evidence="1 2" key="1">
    <citation type="submission" date="2018-10" db="EMBL/GenBank/DDBJ databases">
        <title>Ulvibacterium marinum gen. nov., sp. nov., a novel marine bacterium of the family Flavobacteriaceae, isolated from a culture of the green alga Ulva prolifera.</title>
        <authorList>
            <person name="Zhang Z."/>
        </authorList>
    </citation>
    <scope>NUCLEOTIDE SEQUENCE [LARGE SCALE GENOMIC DNA]</scope>
    <source>
        <strain evidence="1 2">CCMM003</strain>
    </source>
</reference>
<dbReference type="Gene3D" id="3.20.20.140">
    <property type="entry name" value="Metal-dependent hydrolases"/>
    <property type="match status" value="1"/>
</dbReference>
<dbReference type="GO" id="GO:0035312">
    <property type="term" value="F:5'-3' DNA exonuclease activity"/>
    <property type="evidence" value="ECO:0007669"/>
    <property type="project" value="TreeGrafter"/>
</dbReference>
<organism evidence="1 2">
    <name type="scientific">Ulvibacterium marinum</name>
    <dbReference type="NCBI Taxonomy" id="2419782"/>
    <lineage>
        <taxon>Bacteria</taxon>
        <taxon>Pseudomonadati</taxon>
        <taxon>Bacteroidota</taxon>
        <taxon>Flavobacteriia</taxon>
        <taxon>Flavobacteriales</taxon>
        <taxon>Flavobacteriaceae</taxon>
        <taxon>Ulvibacterium</taxon>
    </lineage>
</organism>
<dbReference type="InterPro" id="IPR016195">
    <property type="entry name" value="Pol/histidinol_Pase-like"/>
</dbReference>
<protein>
    <submittedName>
        <fullName evidence="1">Histidinol-phosphatase</fullName>
    </submittedName>
</protein>
<evidence type="ECO:0000313" key="1">
    <source>
        <dbReference type="EMBL" id="RKN83652.1"/>
    </source>
</evidence>
<dbReference type="AlphaFoldDB" id="A0A3B0CBZ2"/>
<gene>
    <name evidence="1" type="ORF">D7Z94_03780</name>
</gene>
<dbReference type="GO" id="GO:0004534">
    <property type="term" value="F:5'-3' RNA exonuclease activity"/>
    <property type="evidence" value="ECO:0007669"/>
    <property type="project" value="TreeGrafter"/>
</dbReference>
<sequence length="406" mass="46837">MQKQRIIPILLLFLFITNGCKKDKAISKDKSTPKWYKGNLHTHSYWSDGDEFPEVILDWYKARDYQFIALSDHNILAQGEKWIEISEDSVYQRAFQNYLEKYGSHWVEHKIDSGRTLVRLKTYEEYKGHAEEEGEFLIIPSEEITDSFENKPLHMNATNIQNKIEPQGGSSVLQVLQNNIDQVIKQRQETGVPIMPHINHPNFHYAIDLNDMIALNGERFFEVYNGHPMVHNMGDSVHISTEEMWDLINISYLEKKKPLLYGLATDDSHHYHKKGSEWSNAGRGWVMVQTDSLTAISLIDAMESGDFYASTGVSLKKVEYAKNKLSIEVLEEEGINYTLTFIGCRKGKSHPEEFISTKGTKADFELTDDILFARCKITSSKLQDNTIEDILYEMAWTQPVLKMENP</sequence>
<dbReference type="PANTHER" id="PTHR42924:SF11">
    <property type="entry name" value="POLYMERASE_HISTIDINOL PHOSPHATASE N-TERMINAL DOMAIN-CONTAINING PROTEIN"/>
    <property type="match status" value="1"/>
</dbReference>
<dbReference type="SUPFAM" id="SSF89550">
    <property type="entry name" value="PHP domain-like"/>
    <property type="match status" value="1"/>
</dbReference>
<dbReference type="InterPro" id="IPR052018">
    <property type="entry name" value="PHP_domain"/>
</dbReference>
<dbReference type="RefSeq" id="WP_120710855.1">
    <property type="nucleotide sequence ID" value="NZ_RBCJ01000001.1"/>
</dbReference>
<keyword evidence="2" id="KW-1185">Reference proteome</keyword>
<evidence type="ECO:0000313" key="2">
    <source>
        <dbReference type="Proteomes" id="UP000276603"/>
    </source>
</evidence>
<dbReference type="PANTHER" id="PTHR42924">
    <property type="entry name" value="EXONUCLEASE"/>
    <property type="match status" value="1"/>
</dbReference>
<comment type="caution">
    <text evidence="1">The sequence shown here is derived from an EMBL/GenBank/DDBJ whole genome shotgun (WGS) entry which is preliminary data.</text>
</comment>
<dbReference type="EMBL" id="RBCJ01000001">
    <property type="protein sequence ID" value="RKN83652.1"/>
    <property type="molecule type" value="Genomic_DNA"/>
</dbReference>
<dbReference type="OrthoDB" id="9794455at2"/>
<name>A0A3B0CBZ2_9FLAO</name>
<dbReference type="Proteomes" id="UP000276603">
    <property type="component" value="Unassembled WGS sequence"/>
</dbReference>
<accession>A0A3B0CBZ2</accession>
<proteinExistence type="predicted"/>